<keyword evidence="9 14" id="KW-0745">Spermidine biosynthesis</keyword>
<accession>A0A0D6R5T3</accession>
<dbReference type="InterPro" id="IPR022644">
    <property type="entry name" value="De-COase2_N"/>
</dbReference>
<evidence type="ECO:0000256" key="2">
    <source>
        <dbReference type="ARBA" id="ARBA00001946"/>
    </source>
</evidence>
<dbReference type="GO" id="GO:0006527">
    <property type="term" value="P:L-arginine catabolic process"/>
    <property type="evidence" value="ECO:0007669"/>
    <property type="project" value="InterPro"/>
</dbReference>
<comment type="similarity">
    <text evidence="4 14">Belongs to the Orn/Lys/Arg decarboxylase class-II family. SpeA subfamily.</text>
</comment>
<sequence length="722" mass="77894">MPPLACVEAVEAPHSLSHPLSYPSHYGYGYGIGYALPGEGSLPVPAIVSNTNPFLLNANSTAWSTAHSSALYKVDGWGAPYFVVNENGNMAVLPHGSMTLPSEEIDVMKVIKKVVEPKSAGGLGMCAPLMIRFPDVLKHRLEALQKAFDSAIVMHMYESHFQGVYPVKCNQDRYIVENVVEFGKQYCFGLEAGSKPELLLAMACLCKGSSKALLVCNGYKDEEYVSLALLARRMDFNSVIVLEQEEELDVVIAASRKMSVRPVIGVRAKLRTKHAGHFGGTSGEKGKFGLTSVEIVSVVKKLRKEGMLDCLQLLHFHIGSQIPSVSVLNDGVSEAAHIYCELVKMGANMKVIDIGGGLGIDYDGTKSASSDMSVAYDLEEYASAVVEAVRAACAQKGVVHPVLCSESGRALVSHHSLLVFDVVSMQGKKASAATAVAAASGAELDSLPEELVDEYKAVQAYARIGDCQMSQAAAQRMKMKGVALFKEGMLSLEQLAMVDGVCEVTSGQHQAQAEEAPTVCHINLSIFKSMPDYWAIGQLFPVMPIHRLNERPTVQAILSDLTCDSDGKIETFVGEGGRVHSLAMHSWSGDPYYLGMFLGGAYQEALGGLHNLFGAPNVVHVVQSSGPHCFAITRALPGQTSADVLGMMMHEPHIMFDSLKCRIEDSLSLPLPFCLSEHEHDSTLNAIASAFHSLPYLSSNSSTPSSSDVDDEFEDDDDIWTH</sequence>
<evidence type="ECO:0000256" key="6">
    <source>
        <dbReference type="ARBA" id="ARBA00022793"/>
    </source>
</evidence>
<evidence type="ECO:0000256" key="13">
    <source>
        <dbReference type="PIRSR" id="PIRSR600183-50"/>
    </source>
</evidence>
<comment type="cofactor">
    <cofactor evidence="2 14">
        <name>Mg(2+)</name>
        <dbReference type="ChEBI" id="CHEBI:18420"/>
    </cofactor>
</comment>
<dbReference type="GO" id="GO:0009409">
    <property type="term" value="P:response to cold"/>
    <property type="evidence" value="ECO:0007669"/>
    <property type="project" value="UniProtKB-ARBA"/>
</dbReference>
<dbReference type="SUPFAM" id="SSF51419">
    <property type="entry name" value="PLP-binding barrel"/>
    <property type="match status" value="1"/>
</dbReference>
<evidence type="ECO:0000256" key="15">
    <source>
        <dbReference type="SAM" id="MobiDB-lite"/>
    </source>
</evidence>
<evidence type="ECO:0000313" key="17">
    <source>
        <dbReference type="EMBL" id="JAG98066.1"/>
    </source>
</evidence>
<dbReference type="CDD" id="cd06830">
    <property type="entry name" value="PLPDE_III_ADC"/>
    <property type="match status" value="1"/>
</dbReference>
<dbReference type="AlphaFoldDB" id="A0A0D6R5T3"/>
<keyword evidence="10 14" id="KW-0456">Lyase</keyword>
<dbReference type="PROSITE" id="PS00879">
    <property type="entry name" value="ODR_DC_2_2"/>
    <property type="match status" value="1"/>
</dbReference>
<dbReference type="PRINTS" id="PR01179">
    <property type="entry name" value="ODADCRBXLASE"/>
</dbReference>
<evidence type="ECO:0000256" key="8">
    <source>
        <dbReference type="ARBA" id="ARBA00022898"/>
    </source>
</evidence>
<comment type="catalytic activity">
    <reaction evidence="11 14">
        <text>L-arginine + H(+) = agmatine + CO2</text>
        <dbReference type="Rhea" id="RHEA:17641"/>
        <dbReference type="ChEBI" id="CHEBI:15378"/>
        <dbReference type="ChEBI" id="CHEBI:16526"/>
        <dbReference type="ChEBI" id="CHEBI:32682"/>
        <dbReference type="ChEBI" id="CHEBI:58145"/>
        <dbReference type="EC" id="4.1.1.19"/>
    </reaction>
</comment>
<evidence type="ECO:0000256" key="1">
    <source>
        <dbReference type="ARBA" id="ARBA00001933"/>
    </source>
</evidence>
<dbReference type="PIRSF" id="PIRSF001336">
    <property type="entry name" value="Arg_decrbxlase"/>
    <property type="match status" value="1"/>
</dbReference>
<evidence type="ECO:0000256" key="11">
    <source>
        <dbReference type="ARBA" id="ARBA00049309"/>
    </source>
</evidence>
<feature type="modified residue" description="N6-(pyridoxal phosphate)lysine" evidence="12">
    <location>
        <position position="168"/>
    </location>
</feature>
<evidence type="ECO:0000256" key="4">
    <source>
        <dbReference type="ARBA" id="ARBA00008357"/>
    </source>
</evidence>
<feature type="active site" description="Proton donor" evidence="13">
    <location>
        <position position="563"/>
    </location>
</feature>
<dbReference type="EMBL" id="GCKF01028589">
    <property type="protein sequence ID" value="JAG98066.1"/>
    <property type="molecule type" value="Transcribed_RNA"/>
</dbReference>
<evidence type="ECO:0000256" key="14">
    <source>
        <dbReference type="RuleBase" id="RU003740"/>
    </source>
</evidence>
<proteinExistence type="inferred from homology"/>
<keyword evidence="6 14" id="KW-0210">Decarboxylase</keyword>
<evidence type="ECO:0000259" key="16">
    <source>
        <dbReference type="Pfam" id="PF02784"/>
    </source>
</evidence>
<evidence type="ECO:0000256" key="10">
    <source>
        <dbReference type="ARBA" id="ARBA00023239"/>
    </source>
</evidence>
<dbReference type="PROSITE" id="PS00878">
    <property type="entry name" value="ODR_DC_2_1"/>
    <property type="match status" value="1"/>
</dbReference>
<dbReference type="InterPro" id="IPR022657">
    <property type="entry name" value="De-COase2_CS"/>
</dbReference>
<dbReference type="GO" id="GO:0008295">
    <property type="term" value="P:spermidine biosynthetic process"/>
    <property type="evidence" value="ECO:0007669"/>
    <property type="project" value="UniProtKB-KW"/>
</dbReference>
<name>A0A0D6R5T3_ARACU</name>
<dbReference type="NCBIfam" id="TIGR01273">
    <property type="entry name" value="speA"/>
    <property type="match status" value="1"/>
</dbReference>
<comment type="pathway">
    <text evidence="3 14">Amine and polyamine biosynthesis; agmatine biosynthesis; agmatine from L-arginine: step 1/1.</text>
</comment>
<evidence type="ECO:0000256" key="9">
    <source>
        <dbReference type="ARBA" id="ARBA00023066"/>
    </source>
</evidence>
<feature type="region of interest" description="Disordered" evidence="15">
    <location>
        <begin position="699"/>
        <end position="722"/>
    </location>
</feature>
<dbReference type="EC" id="4.1.1.19" evidence="5 14"/>
<dbReference type="InterPro" id="IPR002985">
    <property type="entry name" value="Arg_decrbxlase"/>
</dbReference>
<dbReference type="Gene3D" id="2.40.37.10">
    <property type="entry name" value="Lyase, Ornithine Decarboxylase, Chain A, domain 1"/>
    <property type="match status" value="1"/>
</dbReference>
<dbReference type="InterPro" id="IPR029066">
    <property type="entry name" value="PLP-binding_barrel"/>
</dbReference>
<evidence type="ECO:0000256" key="12">
    <source>
        <dbReference type="PIRSR" id="PIRSR001336-50"/>
    </source>
</evidence>
<keyword evidence="7 14" id="KW-0460">Magnesium</keyword>
<comment type="cofactor">
    <cofactor evidence="1 12 14">
        <name>pyridoxal 5'-phosphate</name>
        <dbReference type="ChEBI" id="CHEBI:597326"/>
    </cofactor>
</comment>
<keyword evidence="8 12" id="KW-0663">Pyridoxal phosphate</keyword>
<dbReference type="UniPathway" id="UPA00186">
    <property type="reaction ID" value="UER00284"/>
</dbReference>
<evidence type="ECO:0000256" key="7">
    <source>
        <dbReference type="ARBA" id="ARBA00022842"/>
    </source>
</evidence>
<dbReference type="SUPFAM" id="SSF50621">
    <property type="entry name" value="Alanine racemase C-terminal domain-like"/>
    <property type="match status" value="1"/>
</dbReference>
<organism evidence="17">
    <name type="scientific">Araucaria cunninghamii</name>
    <name type="common">Hoop pine</name>
    <name type="synonym">Moreton Bay pine</name>
    <dbReference type="NCBI Taxonomy" id="56994"/>
    <lineage>
        <taxon>Eukaryota</taxon>
        <taxon>Viridiplantae</taxon>
        <taxon>Streptophyta</taxon>
        <taxon>Embryophyta</taxon>
        <taxon>Tracheophyta</taxon>
        <taxon>Spermatophyta</taxon>
        <taxon>Pinopsida</taxon>
        <taxon>Pinidae</taxon>
        <taxon>Conifers II</taxon>
        <taxon>Araucariales</taxon>
        <taxon>Araucariaceae</taxon>
        <taxon>Araucaria</taxon>
    </lineage>
</organism>
<dbReference type="PRINTS" id="PR01180">
    <property type="entry name" value="ARGDCRBXLASE"/>
</dbReference>
<dbReference type="NCBIfam" id="NF003763">
    <property type="entry name" value="PRK05354.1"/>
    <property type="match status" value="1"/>
</dbReference>
<dbReference type="GO" id="GO:0008792">
    <property type="term" value="F:arginine decarboxylase activity"/>
    <property type="evidence" value="ECO:0007669"/>
    <property type="project" value="UniProtKB-EC"/>
</dbReference>
<evidence type="ECO:0000256" key="3">
    <source>
        <dbReference type="ARBA" id="ARBA00004773"/>
    </source>
</evidence>
<evidence type="ECO:0000256" key="5">
    <source>
        <dbReference type="ARBA" id="ARBA00012426"/>
    </source>
</evidence>
<feature type="domain" description="Orn/DAP/Arg decarboxylase 2 N-terminal" evidence="16">
    <location>
        <begin position="160"/>
        <end position="413"/>
    </location>
</feature>
<dbReference type="InterPro" id="IPR000183">
    <property type="entry name" value="Orn/DAP/Arg_de-COase"/>
</dbReference>
<dbReference type="PANTHER" id="PTHR43295">
    <property type="entry name" value="ARGININE DECARBOXYLASE"/>
    <property type="match status" value="1"/>
</dbReference>
<dbReference type="Gene3D" id="1.20.58.930">
    <property type="match status" value="1"/>
</dbReference>
<dbReference type="InterPro" id="IPR009006">
    <property type="entry name" value="Ala_racemase/Decarboxylase_C"/>
</dbReference>
<dbReference type="PANTHER" id="PTHR43295:SF1">
    <property type="entry name" value="ARGININE DECARBOXYLASE 1, CHLOROPLASTIC-RELATED"/>
    <property type="match status" value="1"/>
</dbReference>
<dbReference type="Gene3D" id="3.20.20.10">
    <property type="entry name" value="Alanine racemase"/>
    <property type="match status" value="1"/>
</dbReference>
<feature type="compositionally biased region" description="Acidic residues" evidence="15">
    <location>
        <begin position="708"/>
        <end position="722"/>
    </location>
</feature>
<protein>
    <recommendedName>
        <fullName evidence="5 14">Arginine decarboxylase</fullName>
        <ecNumber evidence="5 14">4.1.1.19</ecNumber>
    </recommendedName>
</protein>
<dbReference type="Pfam" id="PF02784">
    <property type="entry name" value="Orn_Arg_deC_N"/>
    <property type="match status" value="1"/>
</dbReference>
<dbReference type="FunFam" id="3.20.20.10:FF:000001">
    <property type="entry name" value="Biosynthetic arginine decarboxylase"/>
    <property type="match status" value="1"/>
</dbReference>
<reference evidence="17" key="1">
    <citation type="submission" date="2015-03" db="EMBL/GenBank/DDBJ databases">
        <title>A transcriptome of Araucaria cunninghamii, an australian fine timber species.</title>
        <authorList>
            <person name="Jing Yi C.J.Y."/>
            <person name="Yin San L.Y.S."/>
            <person name="Abdul Karim S.S."/>
            <person name="Wan Azmi N.N."/>
            <person name="Hercus R.R."/>
            <person name="Croft L.L."/>
        </authorList>
    </citation>
    <scope>NUCLEOTIDE SEQUENCE</scope>
    <source>
        <strain evidence="17">MI0301</strain>
        <tissue evidence="17">Leaf</tissue>
    </source>
</reference>
<dbReference type="InterPro" id="IPR022653">
    <property type="entry name" value="De-COase2_pyr-phos_BS"/>
</dbReference>